<feature type="compositionally biased region" description="Basic residues" evidence="4">
    <location>
        <begin position="230"/>
        <end position="239"/>
    </location>
</feature>
<dbReference type="PROSITE" id="PS51795">
    <property type="entry name" value="ZF_FLZ"/>
    <property type="match status" value="1"/>
</dbReference>
<protein>
    <recommendedName>
        <fullName evidence="5">FLZ-type domain-containing protein</fullName>
    </recommendedName>
</protein>
<dbReference type="AlphaFoldDB" id="A0A368RYF4"/>
<proteinExistence type="inferred from homology"/>
<keyword evidence="2" id="KW-0479">Metal-binding</keyword>
<dbReference type="OrthoDB" id="673531at2759"/>
<sequence length="293" mass="32638">MGCDAQGETRIDVARRSVELLGRRTWRPVWHTTSYSGRMRGAWRAVASARRITGVGGGASCGRRGRGVTHRVKEALTWPACRFTTACLHDTFEQCQSGNARTATPCFARTVLRIGAPGGSICTRRGHPGESPQASRAPWDPCAQASPSRGGAPSSFVPQRRRPADMKGSGAMKPSSMFYVHEADVVQIHHFLEECSLCAKSLSGDIFMYRGDTPFCSEECRQQQIEVDRAKHRRKKRAAAHALSSRSREHRQHHHHPHHHHHHHHQQPQPRKAGMDTNPWVDGGFPRAPALRV</sequence>
<dbReference type="PANTHER" id="PTHR46057:SF19">
    <property type="entry name" value="OS04G0585900 PROTEIN"/>
    <property type="match status" value="1"/>
</dbReference>
<dbReference type="GO" id="GO:0046872">
    <property type="term" value="F:metal ion binding"/>
    <property type="evidence" value="ECO:0007669"/>
    <property type="project" value="UniProtKB-KW"/>
</dbReference>
<feature type="compositionally biased region" description="Basic residues" evidence="4">
    <location>
        <begin position="248"/>
        <end position="266"/>
    </location>
</feature>
<evidence type="ECO:0000256" key="4">
    <source>
        <dbReference type="SAM" id="MobiDB-lite"/>
    </source>
</evidence>
<dbReference type="EMBL" id="CM003534">
    <property type="protein sequence ID" value="RCV35124.1"/>
    <property type="molecule type" value="Genomic_DNA"/>
</dbReference>
<reference evidence="6" key="2">
    <citation type="submission" date="2015-07" db="EMBL/GenBank/DDBJ databases">
        <authorList>
            <person name="Noorani M."/>
        </authorList>
    </citation>
    <scope>NUCLEOTIDE SEQUENCE</scope>
    <source>
        <strain evidence="6">Yugu1</strain>
    </source>
</reference>
<name>A0A368RYF4_SETIT</name>
<feature type="region of interest" description="Disordered" evidence="4">
    <location>
        <begin position="121"/>
        <end position="170"/>
    </location>
</feature>
<evidence type="ECO:0000259" key="5">
    <source>
        <dbReference type="PROSITE" id="PS51795"/>
    </source>
</evidence>
<dbReference type="InterPro" id="IPR007650">
    <property type="entry name" value="Zf-FLZ_dom"/>
</dbReference>
<comment type="similarity">
    <text evidence="1">Belongs to the FLZ family.</text>
</comment>
<gene>
    <name evidence="6" type="ORF">SETIT_7G214600v2</name>
</gene>
<dbReference type="PANTHER" id="PTHR46057">
    <property type="entry name" value="FCS-LIKE ZINC FINGER 1-RELATED"/>
    <property type="match status" value="1"/>
</dbReference>
<evidence type="ECO:0000256" key="2">
    <source>
        <dbReference type="ARBA" id="ARBA00022723"/>
    </source>
</evidence>
<dbReference type="Pfam" id="PF04570">
    <property type="entry name" value="zf-FLZ"/>
    <property type="match status" value="1"/>
</dbReference>
<accession>A0A368RYF4</accession>
<evidence type="ECO:0000313" key="6">
    <source>
        <dbReference type="EMBL" id="RCV35124.1"/>
    </source>
</evidence>
<feature type="domain" description="FLZ-type" evidence="5">
    <location>
        <begin position="190"/>
        <end position="232"/>
    </location>
</feature>
<feature type="zinc finger region" description="FLZ-type" evidence="3">
    <location>
        <begin position="190"/>
        <end position="232"/>
    </location>
</feature>
<evidence type="ECO:0000256" key="1">
    <source>
        <dbReference type="ARBA" id="ARBA00009374"/>
    </source>
</evidence>
<dbReference type="STRING" id="4555.A0A368RYF4"/>
<evidence type="ECO:0000256" key="3">
    <source>
        <dbReference type="PROSITE-ProRule" id="PRU01131"/>
    </source>
</evidence>
<feature type="region of interest" description="Disordered" evidence="4">
    <location>
        <begin position="229"/>
        <end position="293"/>
    </location>
</feature>
<organism evidence="6">
    <name type="scientific">Setaria italica</name>
    <name type="common">Foxtail millet</name>
    <name type="synonym">Panicum italicum</name>
    <dbReference type="NCBI Taxonomy" id="4555"/>
    <lineage>
        <taxon>Eukaryota</taxon>
        <taxon>Viridiplantae</taxon>
        <taxon>Streptophyta</taxon>
        <taxon>Embryophyta</taxon>
        <taxon>Tracheophyta</taxon>
        <taxon>Spermatophyta</taxon>
        <taxon>Magnoliopsida</taxon>
        <taxon>Liliopsida</taxon>
        <taxon>Poales</taxon>
        <taxon>Poaceae</taxon>
        <taxon>PACMAD clade</taxon>
        <taxon>Panicoideae</taxon>
        <taxon>Panicodae</taxon>
        <taxon>Paniceae</taxon>
        <taxon>Cenchrinae</taxon>
        <taxon>Setaria</taxon>
    </lineage>
</organism>
<dbReference type="InterPro" id="IPR044533">
    <property type="entry name" value="FLZ1/2/3"/>
</dbReference>
<reference evidence="6" key="1">
    <citation type="journal article" date="2012" name="Nat. Biotechnol.">
        <title>Reference genome sequence of the model plant Setaria.</title>
        <authorList>
            <person name="Bennetzen J.L."/>
            <person name="Schmutz J."/>
            <person name="Wang H."/>
            <person name="Percifield R."/>
            <person name="Hawkins J."/>
            <person name="Pontaroli A.C."/>
            <person name="Estep M."/>
            <person name="Feng L."/>
            <person name="Vaughn J.N."/>
            <person name="Grimwood J."/>
            <person name="Jenkins J."/>
            <person name="Barry K."/>
            <person name="Lindquist E."/>
            <person name="Hellsten U."/>
            <person name="Deshpande S."/>
            <person name="Wang X."/>
            <person name="Wu X."/>
            <person name="Mitros T."/>
            <person name="Triplett J."/>
            <person name="Yang X."/>
            <person name="Ye C.Y."/>
            <person name="Mauro-Herrera M."/>
            <person name="Wang L."/>
            <person name="Li P."/>
            <person name="Sharma M."/>
            <person name="Sharma R."/>
            <person name="Ronald P.C."/>
            <person name="Panaud O."/>
            <person name="Kellogg E.A."/>
            <person name="Brutnell T.P."/>
            <person name="Doust A.N."/>
            <person name="Tuskan G.A."/>
            <person name="Rokhsar D."/>
            <person name="Devos K.M."/>
        </authorList>
    </citation>
    <scope>NUCLEOTIDE SEQUENCE [LARGE SCALE GENOMIC DNA]</scope>
    <source>
        <strain evidence="6">Yugu1</strain>
    </source>
</reference>